<keyword evidence="2" id="KW-1185">Reference proteome</keyword>
<organism evidence="1 2">
    <name type="scientific">Rhodopirellula islandica</name>
    <dbReference type="NCBI Taxonomy" id="595434"/>
    <lineage>
        <taxon>Bacteria</taxon>
        <taxon>Pseudomonadati</taxon>
        <taxon>Planctomycetota</taxon>
        <taxon>Planctomycetia</taxon>
        <taxon>Pirellulales</taxon>
        <taxon>Pirellulaceae</taxon>
        <taxon>Rhodopirellula</taxon>
    </lineage>
</organism>
<evidence type="ECO:0000313" key="2">
    <source>
        <dbReference type="Proteomes" id="UP000036367"/>
    </source>
</evidence>
<gene>
    <name evidence="1" type="ORF">RISK_002571</name>
</gene>
<dbReference type="PATRIC" id="fig|595434.4.peg.2452"/>
<sequence length="58" mass="6883">MRFIFAFLTEIEVDEAHCRHQRKIILPASRVHLVFHHPIHFATRQRTPIAPSNQQALR</sequence>
<dbReference type="STRING" id="595434.RISK_002571"/>
<protein>
    <submittedName>
        <fullName evidence="1">Uncharacterized protein</fullName>
    </submittedName>
</protein>
<dbReference type="Proteomes" id="UP000036367">
    <property type="component" value="Unassembled WGS sequence"/>
</dbReference>
<proteinExistence type="predicted"/>
<reference evidence="1" key="1">
    <citation type="submission" date="2015-05" db="EMBL/GenBank/DDBJ databases">
        <title>Permanent draft genome of Rhodopirellula islandicus K833.</title>
        <authorList>
            <person name="Kizina J."/>
            <person name="Richter M."/>
            <person name="Glockner F.O."/>
            <person name="Harder J."/>
        </authorList>
    </citation>
    <scope>NUCLEOTIDE SEQUENCE [LARGE SCALE GENOMIC DNA]</scope>
    <source>
        <strain evidence="1">K833</strain>
    </source>
</reference>
<accession>A0A0J1EIM4</accession>
<name>A0A0J1EIM4_RHOIS</name>
<dbReference type="AlphaFoldDB" id="A0A0J1EIM4"/>
<comment type="caution">
    <text evidence="1">The sequence shown here is derived from an EMBL/GenBank/DDBJ whole genome shotgun (WGS) entry which is preliminary data.</text>
</comment>
<dbReference type="EMBL" id="LECT01000019">
    <property type="protein sequence ID" value="KLU05364.1"/>
    <property type="molecule type" value="Genomic_DNA"/>
</dbReference>
<evidence type="ECO:0000313" key="1">
    <source>
        <dbReference type="EMBL" id="KLU05364.1"/>
    </source>
</evidence>